<dbReference type="NCBIfam" id="NF047509">
    <property type="entry name" value="Rv3131_FMN_oxido"/>
    <property type="match status" value="1"/>
</dbReference>
<name>A0A7W8VB87_9ACTN</name>
<gene>
    <name evidence="2" type="ORF">HDA36_000160</name>
</gene>
<evidence type="ECO:0000313" key="3">
    <source>
        <dbReference type="Proteomes" id="UP000572635"/>
    </source>
</evidence>
<proteinExistence type="predicted"/>
<comment type="caution">
    <text evidence="2">The sequence shown here is derived from an EMBL/GenBank/DDBJ whole genome shotgun (WGS) entry which is preliminary data.</text>
</comment>
<protein>
    <recommendedName>
        <fullName evidence="4">Nitroreductase</fullName>
    </recommendedName>
</protein>
<organism evidence="2 3">
    <name type="scientific">Nocardiopsis composta</name>
    <dbReference type="NCBI Taxonomy" id="157465"/>
    <lineage>
        <taxon>Bacteria</taxon>
        <taxon>Bacillati</taxon>
        <taxon>Actinomycetota</taxon>
        <taxon>Actinomycetes</taxon>
        <taxon>Streptosporangiales</taxon>
        <taxon>Nocardiopsidaceae</taxon>
        <taxon>Nocardiopsis</taxon>
    </lineage>
</organism>
<dbReference type="EMBL" id="JACHDB010000001">
    <property type="protein sequence ID" value="MBB5430076.1"/>
    <property type="molecule type" value="Genomic_DNA"/>
</dbReference>
<dbReference type="GO" id="GO:0016491">
    <property type="term" value="F:oxidoreductase activity"/>
    <property type="evidence" value="ECO:0007669"/>
    <property type="project" value="InterPro"/>
</dbReference>
<reference evidence="2 3" key="1">
    <citation type="submission" date="2020-08" db="EMBL/GenBank/DDBJ databases">
        <title>Sequencing the genomes of 1000 actinobacteria strains.</title>
        <authorList>
            <person name="Klenk H.-P."/>
        </authorList>
    </citation>
    <scope>NUCLEOTIDE SEQUENCE [LARGE SCALE GENOMIC DNA]</scope>
    <source>
        <strain evidence="2 3">DSM 44551</strain>
    </source>
</reference>
<evidence type="ECO:0000256" key="1">
    <source>
        <dbReference type="SAM" id="MobiDB-lite"/>
    </source>
</evidence>
<evidence type="ECO:0000313" key="2">
    <source>
        <dbReference type="EMBL" id="MBB5430076.1"/>
    </source>
</evidence>
<dbReference type="SUPFAM" id="SSF55469">
    <property type="entry name" value="FMN-dependent nitroreductase-like"/>
    <property type="match status" value="1"/>
</dbReference>
<dbReference type="Proteomes" id="UP000572635">
    <property type="component" value="Unassembled WGS sequence"/>
</dbReference>
<evidence type="ECO:0008006" key="4">
    <source>
        <dbReference type="Google" id="ProtNLM"/>
    </source>
</evidence>
<dbReference type="Gene3D" id="3.40.109.10">
    <property type="entry name" value="NADH Oxidase"/>
    <property type="match status" value="1"/>
</dbReference>
<dbReference type="AlphaFoldDB" id="A0A7W8VB87"/>
<accession>A0A7W8VB87</accession>
<keyword evidence="3" id="KW-1185">Reference proteome</keyword>
<dbReference type="RefSeq" id="WP_184387680.1">
    <property type="nucleotide sequence ID" value="NZ_BAAAJD010000107.1"/>
</dbReference>
<dbReference type="InterPro" id="IPR000415">
    <property type="entry name" value="Nitroreductase-like"/>
</dbReference>
<feature type="region of interest" description="Disordered" evidence="1">
    <location>
        <begin position="306"/>
        <end position="328"/>
    </location>
</feature>
<sequence>MTRRSHIPLHEAFATARAAGGHAPSVLGSRPWIIGGGGDRITLGADPDKRLDVADPLAREPVLSCGAALYGIRVALRALGVRPEVRTLPDPDRPALLAEITSAGEADPGSTDRRLYAAIERRRTHRGLFERALSDGAVLRGLGDAAALEGAALRQVTDPDRVRSLSGLVTAAEHLHRVERPGTEEQDRWVRAQGDPRAEGVHAEDFPAPGAGAPVFPERDYGRVTGLREARGTEIGTVALLTTASDDRAAHLAAGQALHRVLLTAADAGYAAAFHTQPLEEPLLRAFITERFCAGEHPQMLLRLGRPAPEDRVDQGPDDLPGGVSGIA</sequence>